<dbReference type="FunFam" id="1.10.1040.10:FF:000017">
    <property type="entry name" value="2-dehydropantoate 2-reductase"/>
    <property type="match status" value="1"/>
</dbReference>
<dbReference type="Gene3D" id="1.10.1040.10">
    <property type="entry name" value="N-(1-d-carboxylethyl)-l-norvaline Dehydrogenase, domain 2"/>
    <property type="match status" value="1"/>
</dbReference>
<keyword evidence="1" id="KW-0812">Transmembrane</keyword>
<evidence type="ECO:0000259" key="3">
    <source>
        <dbReference type="Pfam" id="PF08546"/>
    </source>
</evidence>
<protein>
    <recommendedName>
        <fullName evidence="6">2-dehydropantoate 2-reductase</fullName>
    </recommendedName>
</protein>
<evidence type="ECO:0008006" key="6">
    <source>
        <dbReference type="Google" id="ProtNLM"/>
    </source>
</evidence>
<dbReference type="InterPro" id="IPR051402">
    <property type="entry name" value="KPR-Related"/>
</dbReference>
<gene>
    <name evidence="4" type="ORF">GSTUAT00004159001</name>
</gene>
<dbReference type="PANTHER" id="PTHR21708">
    <property type="entry name" value="PROBABLE 2-DEHYDROPANTOATE 2-REDUCTASE"/>
    <property type="match status" value="1"/>
</dbReference>
<name>A0A292PX48_9PEZI</name>
<feature type="transmembrane region" description="Helical" evidence="1">
    <location>
        <begin position="7"/>
        <end position="31"/>
    </location>
</feature>
<accession>A0A292PX48</accession>
<evidence type="ECO:0000259" key="2">
    <source>
        <dbReference type="Pfam" id="PF02558"/>
    </source>
</evidence>
<dbReference type="InterPro" id="IPR008927">
    <property type="entry name" value="6-PGluconate_DH-like_C_sf"/>
</dbReference>
<keyword evidence="5" id="KW-1185">Reference proteome</keyword>
<dbReference type="InterPro" id="IPR013752">
    <property type="entry name" value="KPA_reductase"/>
</dbReference>
<dbReference type="Pfam" id="PF08546">
    <property type="entry name" value="ApbA_C"/>
    <property type="match status" value="1"/>
</dbReference>
<keyword evidence="1" id="KW-0472">Membrane</keyword>
<dbReference type="GO" id="GO:0005737">
    <property type="term" value="C:cytoplasm"/>
    <property type="evidence" value="ECO:0007669"/>
    <property type="project" value="TreeGrafter"/>
</dbReference>
<dbReference type="InterPro" id="IPR013332">
    <property type="entry name" value="KPR_N"/>
</dbReference>
<evidence type="ECO:0000313" key="5">
    <source>
        <dbReference type="Proteomes" id="UP001412239"/>
    </source>
</evidence>
<proteinExistence type="predicted"/>
<reference evidence="4" key="1">
    <citation type="submission" date="2015-10" db="EMBL/GenBank/DDBJ databases">
        <authorList>
            <person name="Regsiter A."/>
            <person name="william w."/>
        </authorList>
    </citation>
    <scope>NUCLEOTIDE SEQUENCE</scope>
    <source>
        <strain evidence="4">Montdore</strain>
    </source>
</reference>
<dbReference type="EMBL" id="LN891013">
    <property type="protein sequence ID" value="CUS11704.1"/>
    <property type="molecule type" value="Genomic_DNA"/>
</dbReference>
<dbReference type="SUPFAM" id="SSF48179">
    <property type="entry name" value="6-phosphogluconate dehydrogenase C-terminal domain-like"/>
    <property type="match status" value="1"/>
</dbReference>
<dbReference type="Gene3D" id="3.40.50.720">
    <property type="entry name" value="NAD(P)-binding Rossmann-like Domain"/>
    <property type="match status" value="1"/>
</dbReference>
<evidence type="ECO:0000313" key="4">
    <source>
        <dbReference type="EMBL" id="CUS11704.1"/>
    </source>
</evidence>
<dbReference type="Proteomes" id="UP001412239">
    <property type="component" value="Unassembled WGS sequence"/>
</dbReference>
<sequence>MEKKKDIHVLIFGGGCVGALYSYLLSISALAKVRTTMVCGRNYPTVSATGFTLYSVPRGNHTFRPTRVCSSLDEIEDASIYDYVLDTTKSHPSTFDDGKPPLARLSLPETTPIILIQNGVNIEEPYRLAFPKNPIASGILYCTISQPSLGEIRQEGKVNSLRIGPDYPLPEKEQEKIQFFGDVLGESCEVTVHRDIRYERWRKVAWNGCWNTICAATGLDTQSLIQSSPQAKELVINTLREIVMTAEAVGIKMDPIDSLIEDHVGWTLKAPPIVPSMLQDARKGVQMEVDVLCGNIWRAAEKAGVKAPNIKSLYTVLTAMNWRFKRSAGNL</sequence>
<evidence type="ECO:0000256" key="1">
    <source>
        <dbReference type="SAM" id="Phobius"/>
    </source>
</evidence>
<dbReference type="AlphaFoldDB" id="A0A292PX48"/>
<dbReference type="Pfam" id="PF02558">
    <property type="entry name" value="ApbA"/>
    <property type="match status" value="1"/>
</dbReference>
<organism evidence="4 5">
    <name type="scientific">Tuber aestivum</name>
    <name type="common">summer truffle</name>
    <dbReference type="NCBI Taxonomy" id="59557"/>
    <lineage>
        <taxon>Eukaryota</taxon>
        <taxon>Fungi</taxon>
        <taxon>Dikarya</taxon>
        <taxon>Ascomycota</taxon>
        <taxon>Pezizomycotina</taxon>
        <taxon>Pezizomycetes</taxon>
        <taxon>Pezizales</taxon>
        <taxon>Tuberaceae</taxon>
        <taxon>Tuber</taxon>
    </lineage>
</organism>
<feature type="domain" description="Ketopantoate reductase N-terminal" evidence="2">
    <location>
        <begin position="9"/>
        <end position="164"/>
    </location>
</feature>
<dbReference type="InterPro" id="IPR013328">
    <property type="entry name" value="6PGD_dom2"/>
</dbReference>
<keyword evidence="1" id="KW-1133">Transmembrane helix</keyword>
<feature type="domain" description="Ketopantoate reductase C-terminal" evidence="3">
    <location>
        <begin position="195"/>
        <end position="320"/>
    </location>
</feature>
<dbReference type="PANTHER" id="PTHR21708:SF30">
    <property type="entry name" value="2-DEHYDROPANTOATE 2-REDUCTASE-RELATED"/>
    <property type="match status" value="1"/>
</dbReference>